<dbReference type="AlphaFoldDB" id="A0A2H3DC18"/>
<feature type="region of interest" description="Disordered" evidence="1">
    <location>
        <begin position="113"/>
        <end position="132"/>
    </location>
</feature>
<dbReference type="InParanoid" id="A0A2H3DC18"/>
<accession>A0A2H3DC18</accession>
<gene>
    <name evidence="2" type="ORF">ARMGADRAFT_1030976</name>
</gene>
<dbReference type="Proteomes" id="UP000217790">
    <property type="component" value="Unassembled WGS sequence"/>
</dbReference>
<dbReference type="OrthoDB" id="10377732at2759"/>
<evidence type="ECO:0000313" key="3">
    <source>
        <dbReference type="Proteomes" id="UP000217790"/>
    </source>
</evidence>
<evidence type="ECO:0000313" key="2">
    <source>
        <dbReference type="EMBL" id="PBK92769.1"/>
    </source>
</evidence>
<dbReference type="EMBL" id="KZ293658">
    <property type="protein sequence ID" value="PBK92769.1"/>
    <property type="molecule type" value="Genomic_DNA"/>
</dbReference>
<keyword evidence="3" id="KW-1185">Reference proteome</keyword>
<sequence length="132" mass="14311">MLLSDIVLEITGTADFKAVIRLYAASTIIFLKVNTARTACRRLHHPGPNALISDNANTCSVHKALTESAGNSGQYAATRTPKGLCRLVTLNSPASMELNEVGTTDFLGMPLVRSRDSQKQKGKAQNEKIIER</sequence>
<proteinExistence type="predicted"/>
<name>A0A2H3DC18_ARMGA</name>
<protein>
    <submittedName>
        <fullName evidence="2">Uncharacterized protein</fullName>
    </submittedName>
</protein>
<evidence type="ECO:0000256" key="1">
    <source>
        <dbReference type="SAM" id="MobiDB-lite"/>
    </source>
</evidence>
<organism evidence="2 3">
    <name type="scientific">Armillaria gallica</name>
    <name type="common">Bulbous honey fungus</name>
    <name type="synonym">Armillaria bulbosa</name>
    <dbReference type="NCBI Taxonomy" id="47427"/>
    <lineage>
        <taxon>Eukaryota</taxon>
        <taxon>Fungi</taxon>
        <taxon>Dikarya</taxon>
        <taxon>Basidiomycota</taxon>
        <taxon>Agaricomycotina</taxon>
        <taxon>Agaricomycetes</taxon>
        <taxon>Agaricomycetidae</taxon>
        <taxon>Agaricales</taxon>
        <taxon>Marasmiineae</taxon>
        <taxon>Physalacriaceae</taxon>
        <taxon>Armillaria</taxon>
    </lineage>
</organism>
<reference evidence="3" key="1">
    <citation type="journal article" date="2017" name="Nat. Ecol. Evol.">
        <title>Genome expansion and lineage-specific genetic innovations in the forest pathogenic fungi Armillaria.</title>
        <authorList>
            <person name="Sipos G."/>
            <person name="Prasanna A.N."/>
            <person name="Walter M.C."/>
            <person name="O'Connor E."/>
            <person name="Balint B."/>
            <person name="Krizsan K."/>
            <person name="Kiss B."/>
            <person name="Hess J."/>
            <person name="Varga T."/>
            <person name="Slot J."/>
            <person name="Riley R."/>
            <person name="Boka B."/>
            <person name="Rigling D."/>
            <person name="Barry K."/>
            <person name="Lee J."/>
            <person name="Mihaltcheva S."/>
            <person name="LaButti K."/>
            <person name="Lipzen A."/>
            <person name="Waldron R."/>
            <person name="Moloney N.M."/>
            <person name="Sperisen C."/>
            <person name="Kredics L."/>
            <person name="Vagvoelgyi C."/>
            <person name="Patrignani A."/>
            <person name="Fitzpatrick D."/>
            <person name="Nagy I."/>
            <person name="Doyle S."/>
            <person name="Anderson J.B."/>
            <person name="Grigoriev I.V."/>
            <person name="Gueldener U."/>
            <person name="Muensterkoetter M."/>
            <person name="Nagy L.G."/>
        </authorList>
    </citation>
    <scope>NUCLEOTIDE SEQUENCE [LARGE SCALE GENOMIC DNA]</scope>
    <source>
        <strain evidence="3">Ar21-2</strain>
    </source>
</reference>